<feature type="transmembrane region" description="Helical" evidence="1">
    <location>
        <begin position="85"/>
        <end position="103"/>
    </location>
</feature>
<keyword evidence="3" id="KW-1185">Reference proteome</keyword>
<gene>
    <name evidence="2" type="ORF">ETP43_00225</name>
</gene>
<evidence type="ECO:0000313" key="2">
    <source>
        <dbReference type="EMBL" id="RXS73831.1"/>
    </source>
</evidence>
<dbReference type="OrthoDB" id="9982448at2"/>
<evidence type="ECO:0000256" key="1">
    <source>
        <dbReference type="SAM" id="Phobius"/>
    </source>
</evidence>
<keyword evidence="1" id="KW-0472">Membrane</keyword>
<protein>
    <submittedName>
        <fullName evidence="2">Uncharacterized protein</fullName>
    </submittedName>
</protein>
<reference evidence="2 3" key="1">
    <citation type="submission" date="2019-01" db="EMBL/GenBank/DDBJ databases">
        <title>Blautia sp. nov. KGMB01111 isolated human feces.</title>
        <authorList>
            <person name="Park J.-E."/>
            <person name="Kim J.-S."/>
            <person name="Park S.-H."/>
        </authorList>
    </citation>
    <scope>NUCLEOTIDE SEQUENCE [LARGE SCALE GENOMIC DNA]</scope>
    <source>
        <strain evidence="2 3">KGMB01111</strain>
    </source>
</reference>
<dbReference type="RefSeq" id="WP_129256709.1">
    <property type="nucleotide sequence ID" value="NZ_SDKC01000001.1"/>
</dbReference>
<keyword evidence="1" id="KW-0812">Transmembrane</keyword>
<proteinExistence type="predicted"/>
<feature type="transmembrane region" description="Helical" evidence="1">
    <location>
        <begin position="109"/>
        <end position="128"/>
    </location>
</feature>
<accession>A0A4Q1RE24</accession>
<comment type="caution">
    <text evidence="2">The sequence shown here is derived from an EMBL/GenBank/DDBJ whole genome shotgun (WGS) entry which is preliminary data.</text>
</comment>
<dbReference type="Proteomes" id="UP000290106">
    <property type="component" value="Unassembled WGS sequence"/>
</dbReference>
<keyword evidence="1" id="KW-1133">Transmembrane helix</keyword>
<sequence>MRLSLLCFGLHACSLFLEPFAINGENEMTTAGYALGGIFWASLLAGTVLFEICRRNLSGDAGYREWKQKKVPGIFGFFRTKAARIVDPILLLSMVITIVNNLTGNIPEGLLLVVLAVMVFTFYLHMMVNGRVYRYMTLSERKEKKSENKEN</sequence>
<name>A0A4Q1RE24_9FIRM</name>
<dbReference type="AlphaFoldDB" id="A0A4Q1RE24"/>
<feature type="transmembrane region" description="Helical" evidence="1">
    <location>
        <begin position="31"/>
        <end position="50"/>
    </location>
</feature>
<organism evidence="2 3">
    <name type="scientific">Blautia faecicola</name>
    <dbReference type="NCBI Taxonomy" id="2509240"/>
    <lineage>
        <taxon>Bacteria</taxon>
        <taxon>Bacillati</taxon>
        <taxon>Bacillota</taxon>
        <taxon>Clostridia</taxon>
        <taxon>Lachnospirales</taxon>
        <taxon>Lachnospiraceae</taxon>
        <taxon>Blautia</taxon>
    </lineage>
</organism>
<dbReference type="EMBL" id="SDKC01000001">
    <property type="protein sequence ID" value="RXS73831.1"/>
    <property type="molecule type" value="Genomic_DNA"/>
</dbReference>
<evidence type="ECO:0000313" key="3">
    <source>
        <dbReference type="Proteomes" id="UP000290106"/>
    </source>
</evidence>